<evidence type="ECO:0000313" key="2">
    <source>
        <dbReference type="Proteomes" id="UP000223759"/>
    </source>
</evidence>
<name>A0A1R3VUC1_9GAMM</name>
<dbReference type="AlphaFoldDB" id="A0A1R3VUC1"/>
<reference evidence="1 2" key="1">
    <citation type="submission" date="2017-01" db="EMBL/GenBank/DDBJ databases">
        <authorList>
            <person name="Mah S.A."/>
            <person name="Swanson W.J."/>
            <person name="Moy G.W."/>
            <person name="Vacquier V.D."/>
        </authorList>
    </citation>
    <scope>NUCLEOTIDE SEQUENCE [LARGE SCALE GENOMIC DNA]</scope>
    <source>
        <strain evidence="1 2">M9</strain>
    </source>
</reference>
<gene>
    <name evidence="1" type="ORF">SAMN05216526_0868</name>
</gene>
<sequence>MNHSNLNPSFGIIAKALSDNHWQMARARFMKLERDAQLRTLESLDLSDALRLATSLPTLSVARLVGDTSKSLGRAIVQALPAGKRQTVMVILSHRRSPSRQPLRHAQV</sequence>
<evidence type="ECO:0008006" key="3">
    <source>
        <dbReference type="Google" id="ProtNLM"/>
    </source>
</evidence>
<dbReference type="STRING" id="233100.SAMN05216526_0868"/>
<dbReference type="EMBL" id="FTPK01000002">
    <property type="protein sequence ID" value="SIT68506.1"/>
    <property type="molecule type" value="Genomic_DNA"/>
</dbReference>
<evidence type="ECO:0000313" key="1">
    <source>
        <dbReference type="EMBL" id="SIT68506.1"/>
    </source>
</evidence>
<proteinExistence type="predicted"/>
<dbReference type="Proteomes" id="UP000223759">
    <property type="component" value="Unassembled WGS sequence"/>
</dbReference>
<dbReference type="OrthoDB" id="5785039at2"/>
<organism evidence="1 2">
    <name type="scientific">Ectothiorhodosinus mongolicus</name>
    <dbReference type="NCBI Taxonomy" id="233100"/>
    <lineage>
        <taxon>Bacteria</taxon>
        <taxon>Pseudomonadati</taxon>
        <taxon>Pseudomonadota</taxon>
        <taxon>Gammaproteobacteria</taxon>
        <taxon>Chromatiales</taxon>
        <taxon>Ectothiorhodospiraceae</taxon>
        <taxon>Ectothiorhodosinus</taxon>
    </lineage>
</organism>
<accession>A0A1R3VUC1</accession>
<keyword evidence="2" id="KW-1185">Reference proteome</keyword>
<protein>
    <recommendedName>
        <fullName evidence="3">MgtE intracellular N domain-containing protein</fullName>
    </recommendedName>
</protein>
<dbReference type="RefSeq" id="WP_076755316.1">
    <property type="nucleotide sequence ID" value="NZ_CP023018.1"/>
</dbReference>